<reference evidence="1 2" key="1">
    <citation type="submission" date="2024-03" db="EMBL/GenBank/DDBJ databases">
        <title>Draft genome sequence of Pseudonocardia nematodicida JCM 31783.</title>
        <authorList>
            <person name="Butdee W."/>
            <person name="Duangmal K."/>
        </authorList>
    </citation>
    <scope>NUCLEOTIDE SEQUENCE [LARGE SCALE GENOMIC DNA]</scope>
    <source>
        <strain evidence="1 2">JCM 31783</strain>
    </source>
</reference>
<keyword evidence="2" id="KW-1185">Reference proteome</keyword>
<dbReference type="EMBL" id="JBEDNQ010000015">
    <property type="protein sequence ID" value="MEQ3554506.1"/>
    <property type="molecule type" value="Genomic_DNA"/>
</dbReference>
<proteinExistence type="predicted"/>
<name>A0ABV1KJ71_9PSEU</name>
<dbReference type="Proteomes" id="UP001494902">
    <property type="component" value="Unassembled WGS sequence"/>
</dbReference>
<evidence type="ECO:0000313" key="2">
    <source>
        <dbReference type="Proteomes" id="UP001494902"/>
    </source>
</evidence>
<protein>
    <submittedName>
        <fullName evidence="1">Uncharacterized protein</fullName>
    </submittedName>
</protein>
<evidence type="ECO:0000313" key="1">
    <source>
        <dbReference type="EMBL" id="MEQ3554506.1"/>
    </source>
</evidence>
<sequence>MSLRLPAGSITVLLGPSVERRRLMNRLDDATGRGSDGRGAVVRRLGARVADGLADRMRTVATARSEPTGMVLADRLTDGLDASGRRCVLGALREVAASGVAVLVDDVDPVAALAIADGALRVDERGGIHPEGVSEPAYLAS</sequence>
<gene>
    <name evidence="1" type="ORF">WIS52_28905</name>
</gene>
<organism evidence="1 2">
    <name type="scientific">Pseudonocardia nematodicida</name>
    <dbReference type="NCBI Taxonomy" id="1206997"/>
    <lineage>
        <taxon>Bacteria</taxon>
        <taxon>Bacillati</taxon>
        <taxon>Actinomycetota</taxon>
        <taxon>Actinomycetes</taxon>
        <taxon>Pseudonocardiales</taxon>
        <taxon>Pseudonocardiaceae</taxon>
        <taxon>Pseudonocardia</taxon>
    </lineage>
</organism>
<comment type="caution">
    <text evidence="1">The sequence shown here is derived from an EMBL/GenBank/DDBJ whole genome shotgun (WGS) entry which is preliminary data.</text>
</comment>
<dbReference type="RefSeq" id="WP_349301580.1">
    <property type="nucleotide sequence ID" value="NZ_JBEDNQ010000015.1"/>
</dbReference>
<accession>A0ABV1KJ71</accession>